<dbReference type="InterPro" id="IPR033883">
    <property type="entry name" value="C2_III"/>
</dbReference>
<evidence type="ECO:0000256" key="1">
    <source>
        <dbReference type="ARBA" id="ARBA00007623"/>
    </source>
</evidence>
<dbReference type="Pfam" id="PF00648">
    <property type="entry name" value="Peptidase_C2"/>
    <property type="match status" value="1"/>
</dbReference>
<keyword evidence="2 9" id="KW-0645">Protease</keyword>
<dbReference type="SMART" id="SM00720">
    <property type="entry name" value="calpain_III"/>
    <property type="match status" value="1"/>
</dbReference>
<dbReference type="FunFam" id="2.60.120.380:FF:000002">
    <property type="entry name" value="calpain-3 isoform X1"/>
    <property type="match status" value="1"/>
</dbReference>
<dbReference type="CDD" id="cd00214">
    <property type="entry name" value="Calpain_III"/>
    <property type="match status" value="1"/>
</dbReference>
<feature type="active site" evidence="5">
    <location>
        <position position="52"/>
    </location>
</feature>
<feature type="compositionally biased region" description="Polar residues" evidence="7">
    <location>
        <begin position="390"/>
        <end position="409"/>
    </location>
</feature>
<dbReference type="Gene3D" id="3.90.70.10">
    <property type="entry name" value="Cysteine proteinases"/>
    <property type="match status" value="1"/>
</dbReference>
<dbReference type="GO" id="GO:0005737">
    <property type="term" value="C:cytoplasm"/>
    <property type="evidence" value="ECO:0007669"/>
    <property type="project" value="TreeGrafter"/>
</dbReference>
<evidence type="ECO:0000313" key="10">
    <source>
        <dbReference type="Proteomes" id="UP001458880"/>
    </source>
</evidence>
<dbReference type="EMBL" id="JASPKY010000192">
    <property type="protein sequence ID" value="KAK9722062.1"/>
    <property type="molecule type" value="Genomic_DNA"/>
</dbReference>
<feature type="active site" evidence="5">
    <location>
        <position position="24"/>
    </location>
</feature>
<keyword evidence="4" id="KW-0788">Thiol protease</keyword>
<dbReference type="InterPro" id="IPR001300">
    <property type="entry name" value="Peptidase_C2_calpain_cat"/>
</dbReference>
<comment type="caution">
    <text evidence="9">The sequence shown here is derived from an EMBL/GenBank/DDBJ whole genome shotgun (WGS) entry which is preliminary data.</text>
</comment>
<dbReference type="InterPro" id="IPR022683">
    <property type="entry name" value="Calpain_III"/>
</dbReference>
<dbReference type="InterPro" id="IPR022684">
    <property type="entry name" value="Calpain_cysteine_protease"/>
</dbReference>
<feature type="region of interest" description="Disordered" evidence="7">
    <location>
        <begin position="319"/>
        <end position="425"/>
    </location>
</feature>
<dbReference type="Pfam" id="PF01067">
    <property type="entry name" value="Calpain_III"/>
    <property type="match status" value="1"/>
</dbReference>
<sequence>MGCSLEPDPNVLEAETSEGLIRGHAYSVTRVKYVDIQTPNTSGKIPLLRIRNPWGNEAEWNGPWSDKSPEWRFISESEKEELGLTFDDDGEFWMSFKDFQNRFDRLEICNLNPDSLTEDEVAAGHKKKWEVSFFEGEWVRGVTAGGCRNNLETFWHNPQYRVTLTEADDDDEEGKCTMIVALMQKNRRSQRNMGIDTLAIGFAIYYLPNPDILPKPLNVNFFKYNASVARSPSFINLREVSCRFKLPPGSYCIVPSTFDPNEEGEYLLRVFSEHRNNMEYVSTPSSPTDNPVSYPTRNYDFYRPDDYFRHRYFFGDDASKAPPSGTNDSNPLPYPTSGSSLPYPTSAAGAPPLPNYPNAPAGGAPPLPYPPSGYPYPSQNPYQPTGYPYPNSQYPNQGGPYPNSQYPNQGGSNYNYPGRGRGYPY</sequence>
<dbReference type="Proteomes" id="UP001458880">
    <property type="component" value="Unassembled WGS sequence"/>
</dbReference>
<protein>
    <submittedName>
        <fullName evidence="9">Calpain family cysteine protease</fullName>
    </submittedName>
</protein>
<evidence type="ECO:0000256" key="5">
    <source>
        <dbReference type="PIRSR" id="PIRSR622684-1"/>
    </source>
</evidence>
<accession>A0AAW1KR84</accession>
<dbReference type="Gene3D" id="2.60.120.380">
    <property type="match status" value="1"/>
</dbReference>
<dbReference type="InterPro" id="IPR038765">
    <property type="entry name" value="Papain-like_cys_pep_sf"/>
</dbReference>
<evidence type="ECO:0000256" key="2">
    <source>
        <dbReference type="ARBA" id="ARBA00022670"/>
    </source>
</evidence>
<dbReference type="InterPro" id="IPR022682">
    <property type="entry name" value="Calpain_domain_III"/>
</dbReference>
<comment type="similarity">
    <text evidence="1">Belongs to the peptidase C2 family.</text>
</comment>
<gene>
    <name evidence="9" type="ORF">QE152_g19848</name>
</gene>
<evidence type="ECO:0000313" key="9">
    <source>
        <dbReference type="EMBL" id="KAK9722062.1"/>
    </source>
</evidence>
<evidence type="ECO:0000256" key="6">
    <source>
        <dbReference type="PROSITE-ProRule" id="PRU00239"/>
    </source>
</evidence>
<dbReference type="GO" id="GO:0006508">
    <property type="term" value="P:proteolysis"/>
    <property type="evidence" value="ECO:0007669"/>
    <property type="project" value="UniProtKB-KW"/>
</dbReference>
<dbReference type="InterPro" id="IPR036213">
    <property type="entry name" value="Calpain_III_sf"/>
</dbReference>
<evidence type="ECO:0000256" key="3">
    <source>
        <dbReference type="ARBA" id="ARBA00022801"/>
    </source>
</evidence>
<dbReference type="PANTHER" id="PTHR10183:SF433">
    <property type="entry name" value="CALPAIN-A-RELATED"/>
    <property type="match status" value="1"/>
</dbReference>
<feature type="compositionally biased region" description="Low complexity" evidence="7">
    <location>
        <begin position="410"/>
        <end position="425"/>
    </location>
</feature>
<dbReference type="SUPFAM" id="SSF54001">
    <property type="entry name" value="Cysteine proteinases"/>
    <property type="match status" value="1"/>
</dbReference>
<dbReference type="PROSITE" id="PS50203">
    <property type="entry name" value="CALPAIN_CAT"/>
    <property type="match status" value="1"/>
</dbReference>
<name>A0AAW1KR84_POPJA</name>
<feature type="compositionally biased region" description="Polar residues" evidence="7">
    <location>
        <begin position="324"/>
        <end position="343"/>
    </location>
</feature>
<dbReference type="PANTHER" id="PTHR10183">
    <property type="entry name" value="CALPAIN"/>
    <property type="match status" value="1"/>
</dbReference>
<feature type="compositionally biased region" description="Pro residues" evidence="7">
    <location>
        <begin position="351"/>
        <end position="374"/>
    </location>
</feature>
<evidence type="ECO:0000259" key="8">
    <source>
        <dbReference type="PROSITE" id="PS50203"/>
    </source>
</evidence>
<comment type="caution">
    <text evidence="6">Lacks conserved residue(s) required for the propagation of feature annotation.</text>
</comment>
<reference evidence="9 10" key="1">
    <citation type="journal article" date="2024" name="BMC Genomics">
        <title>De novo assembly and annotation of Popillia japonica's genome with initial clues to its potential as an invasive pest.</title>
        <authorList>
            <person name="Cucini C."/>
            <person name="Boschi S."/>
            <person name="Funari R."/>
            <person name="Cardaioli E."/>
            <person name="Iannotti N."/>
            <person name="Marturano G."/>
            <person name="Paoli F."/>
            <person name="Bruttini M."/>
            <person name="Carapelli A."/>
            <person name="Frati F."/>
            <person name="Nardi F."/>
        </authorList>
    </citation>
    <scope>NUCLEOTIDE SEQUENCE [LARGE SCALE GENOMIC DNA]</scope>
    <source>
        <strain evidence="9">DMR45628</strain>
    </source>
</reference>
<evidence type="ECO:0000256" key="4">
    <source>
        <dbReference type="ARBA" id="ARBA00022807"/>
    </source>
</evidence>
<evidence type="ECO:0000256" key="7">
    <source>
        <dbReference type="SAM" id="MobiDB-lite"/>
    </source>
</evidence>
<keyword evidence="10" id="KW-1185">Reference proteome</keyword>
<organism evidence="9 10">
    <name type="scientific">Popillia japonica</name>
    <name type="common">Japanese beetle</name>
    <dbReference type="NCBI Taxonomy" id="7064"/>
    <lineage>
        <taxon>Eukaryota</taxon>
        <taxon>Metazoa</taxon>
        <taxon>Ecdysozoa</taxon>
        <taxon>Arthropoda</taxon>
        <taxon>Hexapoda</taxon>
        <taxon>Insecta</taxon>
        <taxon>Pterygota</taxon>
        <taxon>Neoptera</taxon>
        <taxon>Endopterygota</taxon>
        <taxon>Coleoptera</taxon>
        <taxon>Polyphaga</taxon>
        <taxon>Scarabaeiformia</taxon>
        <taxon>Scarabaeidae</taxon>
        <taxon>Rutelinae</taxon>
        <taxon>Popillia</taxon>
    </lineage>
</organism>
<dbReference type="PRINTS" id="PR00704">
    <property type="entry name" value="CALPAIN"/>
</dbReference>
<dbReference type="AlphaFoldDB" id="A0AAW1KR84"/>
<feature type="domain" description="Calpain catalytic" evidence="8">
    <location>
        <begin position="13"/>
        <end position="112"/>
    </location>
</feature>
<keyword evidence="3" id="KW-0378">Hydrolase</keyword>
<dbReference type="FunFam" id="3.90.70.10:FF:000001">
    <property type="entry name" value="Calpain-1 catalytic subunit"/>
    <property type="match status" value="1"/>
</dbReference>
<proteinExistence type="inferred from homology"/>
<dbReference type="SUPFAM" id="SSF49758">
    <property type="entry name" value="Calpain large subunit, middle domain (domain III)"/>
    <property type="match status" value="1"/>
</dbReference>
<feature type="compositionally biased region" description="Low complexity" evidence="7">
    <location>
        <begin position="375"/>
        <end position="384"/>
    </location>
</feature>
<dbReference type="SMART" id="SM00230">
    <property type="entry name" value="CysPc"/>
    <property type="match status" value="1"/>
</dbReference>
<dbReference type="GO" id="GO:0004198">
    <property type="term" value="F:calcium-dependent cysteine-type endopeptidase activity"/>
    <property type="evidence" value="ECO:0007669"/>
    <property type="project" value="InterPro"/>
</dbReference>